<comment type="caution">
    <text evidence="2">The sequence shown here is derived from an EMBL/GenBank/DDBJ whole genome shotgun (WGS) entry which is preliminary data.</text>
</comment>
<sequence length="354" mass="39012">MRGLILSGGKGTRLRPLTFTQAKQLVPVANKPVLFYGIEALQEAGIKDIGIVVGDTKDEIKEAAGDGSRWGLHITYIEQEAPLGLAHAVKISEGFLGDEPFVMYLGDNILKSGIKSLVEEFKEKKLNSLILLTEVPDPRLFGVAELKDGKVVRLVEKPKKPMSNLALVGVYMFDFHVFEAINAIKPSQRNELEITDAIQYLVDKGYEVHPHLVSGWWKDTGKIEDILEANRLILESIVGKIQGNVDEASKINGEVIIEEGVVVQNSIIRGPAIIGAETEIINSYIGPSTAIQERCRIIQTEIEHSIVLEGSEIRDVGSRIDESLIGRDVKIYKCPPKPSVYRLIVGDKSEIGIK</sequence>
<dbReference type="NCBIfam" id="TIGR01208">
    <property type="entry name" value="rmlA_long"/>
    <property type="match status" value="1"/>
</dbReference>
<dbReference type="InterPro" id="IPR029044">
    <property type="entry name" value="Nucleotide-diphossugar_trans"/>
</dbReference>
<dbReference type="Pfam" id="PF00483">
    <property type="entry name" value="NTP_transferase"/>
    <property type="match status" value="1"/>
</dbReference>
<dbReference type="SUPFAM" id="SSF53448">
    <property type="entry name" value="Nucleotide-diphospho-sugar transferases"/>
    <property type="match status" value="1"/>
</dbReference>
<dbReference type="PANTHER" id="PTHR42883">
    <property type="entry name" value="GLUCOSE-1-PHOSPHATE THYMIDYLTRANSFERASE"/>
    <property type="match status" value="1"/>
</dbReference>
<dbReference type="CDD" id="cd04189">
    <property type="entry name" value="G1P_TT_long"/>
    <property type="match status" value="1"/>
</dbReference>
<dbReference type="Gene3D" id="2.160.10.10">
    <property type="entry name" value="Hexapeptide repeat proteins"/>
    <property type="match status" value="1"/>
</dbReference>
<evidence type="ECO:0000259" key="1">
    <source>
        <dbReference type="Pfam" id="PF00483"/>
    </source>
</evidence>
<feature type="domain" description="Nucleotidyl transferase" evidence="1">
    <location>
        <begin position="3"/>
        <end position="235"/>
    </location>
</feature>
<organism evidence="2">
    <name type="scientific">marine sediment metagenome</name>
    <dbReference type="NCBI Taxonomy" id="412755"/>
    <lineage>
        <taxon>unclassified sequences</taxon>
        <taxon>metagenomes</taxon>
        <taxon>ecological metagenomes</taxon>
    </lineage>
</organism>
<dbReference type="InterPro" id="IPR005908">
    <property type="entry name" value="G1P_thy_trans_l"/>
</dbReference>
<dbReference type="InterPro" id="IPR005835">
    <property type="entry name" value="NTP_transferase_dom"/>
</dbReference>
<accession>A0A0F9RJF9</accession>
<dbReference type="AlphaFoldDB" id="A0A0F9RJF9"/>
<dbReference type="PANTHER" id="PTHR42883:SF2">
    <property type="entry name" value="THYMIDYLYLTRANSFERASE"/>
    <property type="match status" value="1"/>
</dbReference>
<dbReference type="EMBL" id="LAZR01002827">
    <property type="protein sequence ID" value="KKN25126.1"/>
    <property type="molecule type" value="Genomic_DNA"/>
</dbReference>
<evidence type="ECO:0000313" key="2">
    <source>
        <dbReference type="EMBL" id="KKN25126.1"/>
    </source>
</evidence>
<gene>
    <name evidence="2" type="ORF">LCGC14_0887990</name>
</gene>
<reference evidence="2" key="1">
    <citation type="journal article" date="2015" name="Nature">
        <title>Complex archaea that bridge the gap between prokaryotes and eukaryotes.</title>
        <authorList>
            <person name="Spang A."/>
            <person name="Saw J.H."/>
            <person name="Jorgensen S.L."/>
            <person name="Zaremba-Niedzwiedzka K."/>
            <person name="Martijn J."/>
            <person name="Lind A.E."/>
            <person name="van Eijk R."/>
            <person name="Schleper C."/>
            <person name="Guy L."/>
            <person name="Ettema T.J."/>
        </authorList>
    </citation>
    <scope>NUCLEOTIDE SEQUENCE</scope>
</reference>
<protein>
    <recommendedName>
        <fullName evidence="1">Nucleotidyl transferase domain-containing protein</fullName>
    </recommendedName>
</protein>
<dbReference type="Gene3D" id="3.90.550.10">
    <property type="entry name" value="Spore Coat Polysaccharide Biosynthesis Protein SpsA, Chain A"/>
    <property type="match status" value="1"/>
</dbReference>
<name>A0A0F9RJF9_9ZZZZ</name>
<proteinExistence type="predicted"/>